<dbReference type="Pfam" id="PF13857">
    <property type="entry name" value="Ank_5"/>
    <property type="match status" value="1"/>
</dbReference>
<feature type="region of interest" description="Disordered" evidence="4">
    <location>
        <begin position="493"/>
        <end position="531"/>
    </location>
</feature>
<evidence type="ECO:0008006" key="7">
    <source>
        <dbReference type="Google" id="ProtNLM"/>
    </source>
</evidence>
<protein>
    <recommendedName>
        <fullName evidence="7">Ankyrin</fullName>
    </recommendedName>
</protein>
<dbReference type="PROSITE" id="PS50088">
    <property type="entry name" value="ANK_REPEAT"/>
    <property type="match status" value="1"/>
</dbReference>
<feature type="compositionally biased region" description="Polar residues" evidence="4">
    <location>
        <begin position="159"/>
        <end position="174"/>
    </location>
</feature>
<dbReference type="Gene3D" id="1.25.40.20">
    <property type="entry name" value="Ankyrin repeat-containing domain"/>
    <property type="match status" value="2"/>
</dbReference>
<name>A0AA40DKD4_9PEZI</name>
<evidence type="ECO:0000256" key="4">
    <source>
        <dbReference type="SAM" id="MobiDB-lite"/>
    </source>
</evidence>
<proteinExistence type="predicted"/>
<dbReference type="SUPFAM" id="SSF48403">
    <property type="entry name" value="Ankyrin repeat"/>
    <property type="match status" value="1"/>
</dbReference>
<dbReference type="RefSeq" id="XP_060290876.1">
    <property type="nucleotide sequence ID" value="XM_060438784.1"/>
</dbReference>
<evidence type="ECO:0000313" key="5">
    <source>
        <dbReference type="EMBL" id="KAK0704017.1"/>
    </source>
</evidence>
<feature type="region of interest" description="Disordered" evidence="4">
    <location>
        <begin position="255"/>
        <end position="278"/>
    </location>
</feature>
<keyword evidence="1" id="KW-0677">Repeat</keyword>
<feature type="region of interest" description="Disordered" evidence="4">
    <location>
        <begin position="149"/>
        <end position="192"/>
    </location>
</feature>
<dbReference type="InterPro" id="IPR036770">
    <property type="entry name" value="Ankyrin_rpt-contain_sf"/>
</dbReference>
<dbReference type="PANTHER" id="PTHR24171:SF9">
    <property type="entry name" value="ANKYRIN REPEAT DOMAIN-CONTAINING PROTEIN 39"/>
    <property type="match status" value="1"/>
</dbReference>
<dbReference type="SMART" id="SM00248">
    <property type="entry name" value="ANK"/>
    <property type="match status" value="3"/>
</dbReference>
<evidence type="ECO:0000256" key="2">
    <source>
        <dbReference type="ARBA" id="ARBA00023043"/>
    </source>
</evidence>
<dbReference type="GeneID" id="85322054"/>
<feature type="compositionally biased region" description="Polar residues" evidence="4">
    <location>
        <begin position="1"/>
        <end position="11"/>
    </location>
</feature>
<feature type="compositionally biased region" description="Low complexity" evidence="4">
    <location>
        <begin position="178"/>
        <end position="192"/>
    </location>
</feature>
<accession>A0AA40DKD4</accession>
<feature type="repeat" description="ANK" evidence="3">
    <location>
        <begin position="586"/>
        <end position="618"/>
    </location>
</feature>
<comment type="caution">
    <text evidence="5">The sequence shown here is derived from an EMBL/GenBank/DDBJ whole genome shotgun (WGS) entry which is preliminary data.</text>
</comment>
<feature type="region of interest" description="Disordered" evidence="4">
    <location>
        <begin position="1"/>
        <end position="26"/>
    </location>
</feature>
<dbReference type="Proteomes" id="UP001172101">
    <property type="component" value="Unassembled WGS sequence"/>
</dbReference>
<dbReference type="AlphaFoldDB" id="A0AA40DKD4"/>
<keyword evidence="2 3" id="KW-0040">ANK repeat</keyword>
<keyword evidence="6" id="KW-1185">Reference proteome</keyword>
<organism evidence="5 6">
    <name type="scientific">Lasiosphaeria miniovina</name>
    <dbReference type="NCBI Taxonomy" id="1954250"/>
    <lineage>
        <taxon>Eukaryota</taxon>
        <taxon>Fungi</taxon>
        <taxon>Dikarya</taxon>
        <taxon>Ascomycota</taxon>
        <taxon>Pezizomycotina</taxon>
        <taxon>Sordariomycetes</taxon>
        <taxon>Sordariomycetidae</taxon>
        <taxon>Sordariales</taxon>
        <taxon>Lasiosphaeriaceae</taxon>
        <taxon>Lasiosphaeria</taxon>
    </lineage>
</organism>
<evidence type="ECO:0000256" key="1">
    <source>
        <dbReference type="ARBA" id="ARBA00022737"/>
    </source>
</evidence>
<dbReference type="PROSITE" id="PS50297">
    <property type="entry name" value="ANK_REP_REGION"/>
    <property type="match status" value="1"/>
</dbReference>
<feature type="compositionally biased region" description="Polar residues" evidence="4">
    <location>
        <begin position="498"/>
        <end position="517"/>
    </location>
</feature>
<gene>
    <name evidence="5" type="ORF">B0T26DRAFT_657435</name>
</gene>
<dbReference type="PANTHER" id="PTHR24171">
    <property type="entry name" value="ANKYRIN REPEAT DOMAIN-CONTAINING PROTEIN 39-RELATED"/>
    <property type="match status" value="1"/>
</dbReference>
<dbReference type="EMBL" id="JAUIRO010000008">
    <property type="protein sequence ID" value="KAK0704017.1"/>
    <property type="molecule type" value="Genomic_DNA"/>
</dbReference>
<evidence type="ECO:0000313" key="6">
    <source>
        <dbReference type="Proteomes" id="UP001172101"/>
    </source>
</evidence>
<dbReference type="InterPro" id="IPR002110">
    <property type="entry name" value="Ankyrin_rpt"/>
</dbReference>
<reference evidence="5" key="1">
    <citation type="submission" date="2023-06" db="EMBL/GenBank/DDBJ databases">
        <title>Genome-scale phylogeny and comparative genomics of the fungal order Sordariales.</title>
        <authorList>
            <consortium name="Lawrence Berkeley National Laboratory"/>
            <person name="Hensen N."/>
            <person name="Bonometti L."/>
            <person name="Westerberg I."/>
            <person name="Brannstrom I.O."/>
            <person name="Guillou S."/>
            <person name="Cros-Aarteil S."/>
            <person name="Calhoun S."/>
            <person name="Haridas S."/>
            <person name="Kuo A."/>
            <person name="Mondo S."/>
            <person name="Pangilinan J."/>
            <person name="Riley R."/>
            <person name="LaButti K."/>
            <person name="Andreopoulos B."/>
            <person name="Lipzen A."/>
            <person name="Chen C."/>
            <person name="Yanf M."/>
            <person name="Daum C."/>
            <person name="Ng V."/>
            <person name="Clum A."/>
            <person name="Steindorff A."/>
            <person name="Ohm R."/>
            <person name="Martin F."/>
            <person name="Silar P."/>
            <person name="Natvig D."/>
            <person name="Lalanne C."/>
            <person name="Gautier V."/>
            <person name="Ament-velasquez S.L."/>
            <person name="Kruys A."/>
            <person name="Hutchinson M.I."/>
            <person name="Powell A.J."/>
            <person name="Barry K."/>
            <person name="Miller A.N."/>
            <person name="Grigoriev I.V."/>
            <person name="Debuchy R."/>
            <person name="Gladieux P."/>
            <person name="Thoren M.H."/>
            <person name="Johannesson H."/>
        </authorList>
    </citation>
    <scope>NUCLEOTIDE SEQUENCE</scope>
    <source>
        <strain evidence="5">SMH2392-1A</strain>
    </source>
</reference>
<evidence type="ECO:0000256" key="3">
    <source>
        <dbReference type="PROSITE-ProRule" id="PRU00023"/>
    </source>
</evidence>
<sequence>MATDTTSSPTGSAMIAKNARRGRRVKPWPPAKQRKLLRLYVCTQSERLPLVRILERLRDGSFDPRQRNTHKHLKGLLPDRRIDDWRPRDLATMLVRVRFLRSVRAERRMRSRMARNREHSPSLNIMDAETLGDLMSLDHHPAYFPVTATSIKQEPDVQTPPTATVMSESTTTPESYARPKSPSRSSMSPSVKSAFKRRSWASVLSSISSGISSLARSSSSASSKGANTNLDGSDVNIALSKMTREEFLALLEEKPDKNDKTRRAGKASHGLFRPKYTSSNPTDEDLNAALVRMCCSSFVGSSSPSCVHGRLSRAINAQRSEGASFRDFTVTDSEANMIDRFGNSLLHVAARWGARVSLLLLILRHTDDVQIVNNRGETFLHVYDPPGHPHLRPVSFLNLVRCLRARGFDFCQRDVEKQTFLHHLVARKEFPVEALHYVFREVGYGTARFLVVHKSSNGERVWHCVRKNLEQQSPKLHRVFGDEAEFVRRYLPEFSDSKPPSTRDMSTPASERSSLVLGSQHGHTSHSDSNAISLKRTPLMKLFNRIASGRDSLDRDFENTIENTLKASARSPNRDRDANLNARDTEGNTALHYAAEFGIVAAVKYLCAHGVDVNVFNNCGNTPLQLVKYAIQRTDVRSDIHMEARYLRCAVLLLEKGAFDQSKLVSDRSIIYPYDVFDGSERSIGNLAKQGVANPCKGLHLLSSSIRHQHHGPSSSRGQHDHSGGNYLSLGFQTSFF</sequence>